<organism evidence="2 4">
    <name type="scientific">Methylomonas rapida</name>
    <dbReference type="NCBI Taxonomy" id="2963939"/>
    <lineage>
        <taxon>Bacteria</taxon>
        <taxon>Pseudomonadati</taxon>
        <taxon>Pseudomonadota</taxon>
        <taxon>Gammaproteobacteria</taxon>
        <taxon>Methylococcales</taxon>
        <taxon>Methylococcaceae</taxon>
        <taxon>Methylomonas</taxon>
    </lineage>
</organism>
<dbReference type="Pfam" id="PF16473">
    <property type="entry name" value="Rv2179c-like"/>
    <property type="match status" value="1"/>
</dbReference>
<dbReference type="InterPro" id="IPR036397">
    <property type="entry name" value="RNaseH_sf"/>
</dbReference>
<gene>
    <name evidence="3" type="ORF">NM686_010530</name>
    <name evidence="2" type="ORF">NM686_017775</name>
</gene>
<dbReference type="RefSeq" id="WP_255187830.1">
    <property type="nucleotide sequence ID" value="NZ_CP113517.1"/>
</dbReference>
<proteinExistence type="predicted"/>
<dbReference type="Gene3D" id="3.30.420.10">
    <property type="entry name" value="Ribonuclease H-like superfamily/Ribonuclease H"/>
    <property type="match status" value="1"/>
</dbReference>
<dbReference type="EMBL" id="CP113517">
    <property type="protein sequence ID" value="WAR44204.1"/>
    <property type="molecule type" value="Genomic_DNA"/>
</dbReference>
<protein>
    <submittedName>
        <fullName evidence="2">3'-5' exoribonuclease</fullName>
    </submittedName>
</protein>
<sequence length="182" mass="20778">MNDIMIDLETLSTRHDAAILSIGLCLFDITTGKIGQSYQTKINMEDVTWFGHISADTVEWWLKQPKEAQARLLDGEKIYLAEALNRLSAWSRMAHNIWSNGASFDLVILRSAYERHGLTTPWHYWQERDTRTLVDIAKRITGIDAKKETPFDGTQHDALSDAIHQAKYVSKAFELLQTGVTR</sequence>
<feature type="domain" description="3'-5' exoribonuclease Rv2179c-like" evidence="1">
    <location>
        <begin position="2"/>
        <end position="171"/>
    </location>
</feature>
<name>A0ABY7GIR5_9GAMM</name>
<evidence type="ECO:0000259" key="1">
    <source>
        <dbReference type="Pfam" id="PF16473"/>
    </source>
</evidence>
<evidence type="ECO:0000313" key="2">
    <source>
        <dbReference type="EMBL" id="WAR44204.1"/>
    </source>
</evidence>
<evidence type="ECO:0000313" key="3">
    <source>
        <dbReference type="EMBL" id="WAR46921.1"/>
    </source>
</evidence>
<accession>A0ABY7GIR5</accession>
<dbReference type="EMBL" id="CP113517">
    <property type="protein sequence ID" value="WAR46921.1"/>
    <property type="molecule type" value="Genomic_DNA"/>
</dbReference>
<evidence type="ECO:0000313" key="4">
    <source>
        <dbReference type="Proteomes" id="UP001162780"/>
    </source>
</evidence>
<dbReference type="SUPFAM" id="SSF53098">
    <property type="entry name" value="Ribonuclease H-like"/>
    <property type="match status" value="1"/>
</dbReference>
<reference evidence="2" key="1">
    <citation type="submission" date="2022-11" db="EMBL/GenBank/DDBJ databases">
        <title>Methylomonas rapida sp. nov., Carotenoid-Producing Obligate Methanotrophs with High Growth Characteristics and Biotechnological Potential.</title>
        <authorList>
            <person name="Tikhonova E.N."/>
            <person name="Suleimanov R.Z."/>
            <person name="Miroshnikov K."/>
            <person name="Oshkin I.Y."/>
            <person name="Belova S.E."/>
            <person name="Danilova O.V."/>
            <person name="Ashikhmin A."/>
            <person name="Konopkin A."/>
            <person name="But S.Y."/>
            <person name="Khmelenina V.N."/>
            <person name="Kuznetsov N."/>
            <person name="Pimenov N.V."/>
            <person name="Dedysh S.N."/>
        </authorList>
    </citation>
    <scope>NUCLEOTIDE SEQUENCE</scope>
    <source>
        <strain evidence="2">MP1</strain>
    </source>
</reference>
<dbReference type="InterPro" id="IPR033390">
    <property type="entry name" value="Rv2179c-like"/>
</dbReference>
<dbReference type="Proteomes" id="UP001162780">
    <property type="component" value="Chromosome"/>
</dbReference>
<keyword evidence="4" id="KW-1185">Reference proteome</keyword>
<dbReference type="InterPro" id="IPR012337">
    <property type="entry name" value="RNaseH-like_sf"/>
</dbReference>